<dbReference type="EMBL" id="JH818232">
    <property type="protein sequence ID" value="EKC26981.1"/>
    <property type="molecule type" value="Genomic_DNA"/>
</dbReference>
<feature type="compositionally biased region" description="Basic and acidic residues" evidence="1">
    <location>
        <begin position="20"/>
        <end position="34"/>
    </location>
</feature>
<evidence type="ECO:0000256" key="1">
    <source>
        <dbReference type="SAM" id="MobiDB-lite"/>
    </source>
</evidence>
<proteinExistence type="predicted"/>
<dbReference type="InParanoid" id="K1QZU6"/>
<protein>
    <submittedName>
        <fullName evidence="2">Uncharacterized protein</fullName>
    </submittedName>
</protein>
<organism evidence="2">
    <name type="scientific">Magallana gigas</name>
    <name type="common">Pacific oyster</name>
    <name type="synonym">Crassostrea gigas</name>
    <dbReference type="NCBI Taxonomy" id="29159"/>
    <lineage>
        <taxon>Eukaryota</taxon>
        <taxon>Metazoa</taxon>
        <taxon>Spiralia</taxon>
        <taxon>Lophotrochozoa</taxon>
        <taxon>Mollusca</taxon>
        <taxon>Bivalvia</taxon>
        <taxon>Autobranchia</taxon>
        <taxon>Pteriomorphia</taxon>
        <taxon>Ostreida</taxon>
        <taxon>Ostreoidea</taxon>
        <taxon>Ostreidae</taxon>
        <taxon>Magallana</taxon>
    </lineage>
</organism>
<evidence type="ECO:0000313" key="2">
    <source>
        <dbReference type="EMBL" id="EKC26981.1"/>
    </source>
</evidence>
<name>K1QZU6_MAGGI</name>
<accession>K1QZU6</accession>
<sequence>MGVAEVLAIGDGAALQVFEKSNKNTDQQDRKMHSEGCGLSHRDHRTHHATPPENCMHSA</sequence>
<gene>
    <name evidence="2" type="ORF">CGI_10001769</name>
</gene>
<dbReference type="AlphaFoldDB" id="K1QZU6"/>
<feature type="region of interest" description="Disordered" evidence="1">
    <location>
        <begin position="20"/>
        <end position="59"/>
    </location>
</feature>
<dbReference type="HOGENOM" id="CLU_2963018_0_0_1"/>
<reference evidence="2" key="1">
    <citation type="journal article" date="2012" name="Nature">
        <title>The oyster genome reveals stress adaptation and complexity of shell formation.</title>
        <authorList>
            <person name="Zhang G."/>
            <person name="Fang X."/>
            <person name="Guo X."/>
            <person name="Li L."/>
            <person name="Luo R."/>
            <person name="Xu F."/>
            <person name="Yang P."/>
            <person name="Zhang L."/>
            <person name="Wang X."/>
            <person name="Qi H."/>
            <person name="Xiong Z."/>
            <person name="Que H."/>
            <person name="Xie Y."/>
            <person name="Holland P.W."/>
            <person name="Paps J."/>
            <person name="Zhu Y."/>
            <person name="Wu F."/>
            <person name="Chen Y."/>
            <person name="Wang J."/>
            <person name="Peng C."/>
            <person name="Meng J."/>
            <person name="Yang L."/>
            <person name="Liu J."/>
            <person name="Wen B."/>
            <person name="Zhang N."/>
            <person name="Huang Z."/>
            <person name="Zhu Q."/>
            <person name="Feng Y."/>
            <person name="Mount A."/>
            <person name="Hedgecock D."/>
            <person name="Xu Z."/>
            <person name="Liu Y."/>
            <person name="Domazet-Loso T."/>
            <person name="Du Y."/>
            <person name="Sun X."/>
            <person name="Zhang S."/>
            <person name="Liu B."/>
            <person name="Cheng P."/>
            <person name="Jiang X."/>
            <person name="Li J."/>
            <person name="Fan D."/>
            <person name="Wang W."/>
            <person name="Fu W."/>
            <person name="Wang T."/>
            <person name="Wang B."/>
            <person name="Zhang J."/>
            <person name="Peng Z."/>
            <person name="Li Y."/>
            <person name="Li N."/>
            <person name="Wang J."/>
            <person name="Chen M."/>
            <person name="He Y."/>
            <person name="Tan F."/>
            <person name="Song X."/>
            <person name="Zheng Q."/>
            <person name="Huang R."/>
            <person name="Yang H."/>
            <person name="Du X."/>
            <person name="Chen L."/>
            <person name="Yang M."/>
            <person name="Gaffney P.M."/>
            <person name="Wang S."/>
            <person name="Luo L."/>
            <person name="She Z."/>
            <person name="Ming Y."/>
            <person name="Huang W."/>
            <person name="Zhang S."/>
            <person name="Huang B."/>
            <person name="Zhang Y."/>
            <person name="Qu T."/>
            <person name="Ni P."/>
            <person name="Miao G."/>
            <person name="Wang J."/>
            <person name="Wang Q."/>
            <person name="Steinberg C.E."/>
            <person name="Wang H."/>
            <person name="Li N."/>
            <person name="Qian L."/>
            <person name="Zhang G."/>
            <person name="Li Y."/>
            <person name="Yang H."/>
            <person name="Liu X."/>
            <person name="Wang J."/>
            <person name="Yin Y."/>
            <person name="Wang J."/>
        </authorList>
    </citation>
    <scope>NUCLEOTIDE SEQUENCE [LARGE SCALE GENOMIC DNA]</scope>
    <source>
        <strain evidence="2">05x7-T-G4-1.051#20</strain>
    </source>
</reference>